<feature type="transmembrane region" description="Helical" evidence="1">
    <location>
        <begin position="9"/>
        <end position="28"/>
    </location>
</feature>
<dbReference type="InterPro" id="IPR019421">
    <property type="entry name" value="7TM_GPCR_serpentine_rcpt_Srd"/>
</dbReference>
<dbReference type="Pfam" id="PF10317">
    <property type="entry name" value="7TM_GPCR_Srd"/>
    <property type="match status" value="1"/>
</dbReference>
<accession>A0A914CIW2</accession>
<dbReference type="Proteomes" id="UP000887540">
    <property type="component" value="Unplaced"/>
</dbReference>
<keyword evidence="1" id="KW-1133">Transmembrane helix</keyword>
<keyword evidence="2" id="KW-1185">Reference proteome</keyword>
<protein>
    <submittedName>
        <fullName evidence="3">Uncharacterized protein</fullName>
    </submittedName>
</protein>
<keyword evidence="1" id="KW-0472">Membrane</keyword>
<evidence type="ECO:0000256" key="1">
    <source>
        <dbReference type="SAM" id="Phobius"/>
    </source>
</evidence>
<evidence type="ECO:0000313" key="2">
    <source>
        <dbReference type="Proteomes" id="UP000887540"/>
    </source>
</evidence>
<name>A0A914CIW2_9BILA</name>
<reference evidence="3" key="1">
    <citation type="submission" date="2022-11" db="UniProtKB">
        <authorList>
            <consortium name="WormBaseParasite"/>
        </authorList>
    </citation>
    <scope>IDENTIFICATION</scope>
</reference>
<dbReference type="WBParaSite" id="ACRNAN_scaffold11246.g16148.t1">
    <property type="protein sequence ID" value="ACRNAN_scaffold11246.g16148.t1"/>
    <property type="gene ID" value="ACRNAN_scaffold11246.g16148"/>
</dbReference>
<organism evidence="2 3">
    <name type="scientific">Acrobeloides nanus</name>
    <dbReference type="NCBI Taxonomy" id="290746"/>
    <lineage>
        <taxon>Eukaryota</taxon>
        <taxon>Metazoa</taxon>
        <taxon>Ecdysozoa</taxon>
        <taxon>Nematoda</taxon>
        <taxon>Chromadorea</taxon>
        <taxon>Rhabditida</taxon>
        <taxon>Tylenchina</taxon>
        <taxon>Cephalobomorpha</taxon>
        <taxon>Cephaloboidea</taxon>
        <taxon>Cephalobidae</taxon>
        <taxon>Acrobeloides</taxon>
    </lineage>
</organism>
<dbReference type="AlphaFoldDB" id="A0A914CIW2"/>
<proteinExistence type="predicted"/>
<evidence type="ECO:0000313" key="3">
    <source>
        <dbReference type="WBParaSite" id="ACRNAN_scaffold11246.g16148.t1"/>
    </source>
</evidence>
<keyword evidence="1" id="KW-0812">Transmembrane</keyword>
<feature type="transmembrane region" description="Helical" evidence="1">
    <location>
        <begin position="34"/>
        <end position="56"/>
    </location>
</feature>
<sequence length="77" mass="8779">MVCQILSPLIFNMLPLVYIVTTLFLGVSDPRLSIVLNLGFSWIPFINSFTTIYFVLPYKQGAKEILFGKCFNANETR</sequence>